<accession>A0A6N6JLK7</accession>
<dbReference type="InterPro" id="IPR019405">
    <property type="entry name" value="Lactonase_7-beta_prop"/>
</dbReference>
<evidence type="ECO:0000313" key="2">
    <source>
        <dbReference type="EMBL" id="GFE67004.1"/>
    </source>
</evidence>
<dbReference type="Pfam" id="PF10282">
    <property type="entry name" value="Lactonase"/>
    <property type="match status" value="1"/>
</dbReference>
<sequence>MRNALAAVISLVLLSSPAVAEPAARYVLGLSDLDMAGTAYEDGQLGVPLDAKDTLLVFDTSQPDRPLGLIDAPNSVFSPPEVMDISPDGTRAVVVETLQQRRDGQTKLAELEENPGTALRLYDLSDPAQLKLIAETEVPARPQAVSFNAAGDMVAVVGLTSDNGLTLVEVDEGFGTPQTFSLNLTDRGDIPFDLAHNVQFHPTEDILAVNLTLRNQVVFYRVGRDDAGGPNGITQWGNLVATNKFPMGGLFTPNGRHYITSDLMWGADVQRFYGIVGQGTLTSIRVAEPDAAEPAHFIQGIQTGGFQAETLAISPDGSMIATSNLRTTGLPQDNALFDAAASVSLYALDAETGGMTLIEEEFFDAHLPQGLAFDPGGDHLYVGVNEYFDATDPVTRAGIELWEVSTEGLDRTSIRMPAPRGVHVVRVIE</sequence>
<reference evidence="2 3" key="1">
    <citation type="submission" date="2019-12" db="EMBL/GenBank/DDBJ databases">
        <title>Litoreibacter badius sp. nov., a novel bacteriochlorophyll a-containing bacterium in the genus Litoreibacter.</title>
        <authorList>
            <person name="Kanamuro M."/>
            <person name="Takabe Y."/>
            <person name="Mori K."/>
            <person name="Takaichi S."/>
            <person name="Hanada S."/>
        </authorList>
    </citation>
    <scope>NUCLEOTIDE SEQUENCE [LARGE SCALE GENOMIC DNA]</scope>
    <source>
        <strain evidence="2 3">K6</strain>
    </source>
</reference>
<evidence type="ECO:0000256" key="1">
    <source>
        <dbReference type="SAM" id="SignalP"/>
    </source>
</evidence>
<dbReference type="EMBL" id="BLJE01000007">
    <property type="protein sequence ID" value="GFE67004.1"/>
    <property type="molecule type" value="Genomic_DNA"/>
</dbReference>
<keyword evidence="1" id="KW-0732">Signal</keyword>
<dbReference type="Gene3D" id="2.130.10.10">
    <property type="entry name" value="YVTN repeat-like/Quinoprotein amine dehydrogenase"/>
    <property type="match status" value="1"/>
</dbReference>
<dbReference type="AlphaFoldDB" id="A0A6N6JLK7"/>
<feature type="chain" id="PRO_5027096874" description="Lactonase, 7-bladed beta-propeller" evidence="1">
    <location>
        <begin position="21"/>
        <end position="429"/>
    </location>
</feature>
<dbReference type="OrthoDB" id="5290932at2"/>
<gene>
    <name evidence="2" type="ORF">KIN_40780</name>
</gene>
<proteinExistence type="predicted"/>
<keyword evidence="3" id="KW-1185">Reference proteome</keyword>
<dbReference type="Proteomes" id="UP000436822">
    <property type="component" value="Unassembled WGS sequence"/>
</dbReference>
<evidence type="ECO:0008006" key="4">
    <source>
        <dbReference type="Google" id="ProtNLM"/>
    </source>
</evidence>
<dbReference type="InterPro" id="IPR015943">
    <property type="entry name" value="WD40/YVTN_repeat-like_dom_sf"/>
</dbReference>
<organism evidence="2 3">
    <name type="scientific">Litoreibacter roseus</name>
    <dbReference type="NCBI Taxonomy" id="2601869"/>
    <lineage>
        <taxon>Bacteria</taxon>
        <taxon>Pseudomonadati</taxon>
        <taxon>Pseudomonadota</taxon>
        <taxon>Alphaproteobacteria</taxon>
        <taxon>Rhodobacterales</taxon>
        <taxon>Roseobacteraceae</taxon>
        <taxon>Litoreibacter</taxon>
    </lineage>
</organism>
<dbReference type="InterPro" id="IPR011048">
    <property type="entry name" value="Haem_d1_sf"/>
</dbReference>
<dbReference type="SUPFAM" id="SSF51004">
    <property type="entry name" value="C-terminal (heme d1) domain of cytochrome cd1-nitrite reductase"/>
    <property type="match status" value="1"/>
</dbReference>
<dbReference type="RefSeq" id="WP_159810578.1">
    <property type="nucleotide sequence ID" value="NZ_BLJE01000007.1"/>
</dbReference>
<name>A0A6N6JLK7_9RHOB</name>
<protein>
    <recommendedName>
        <fullName evidence="4">Lactonase, 7-bladed beta-propeller</fullName>
    </recommendedName>
</protein>
<comment type="caution">
    <text evidence="2">The sequence shown here is derived from an EMBL/GenBank/DDBJ whole genome shotgun (WGS) entry which is preliminary data.</text>
</comment>
<evidence type="ECO:0000313" key="3">
    <source>
        <dbReference type="Proteomes" id="UP000436822"/>
    </source>
</evidence>
<feature type="signal peptide" evidence="1">
    <location>
        <begin position="1"/>
        <end position="20"/>
    </location>
</feature>